<evidence type="ECO:0000256" key="1">
    <source>
        <dbReference type="SAM" id="MobiDB-lite"/>
    </source>
</evidence>
<evidence type="ECO:0000259" key="3">
    <source>
        <dbReference type="Pfam" id="PF01757"/>
    </source>
</evidence>
<dbReference type="OrthoDB" id="290051at2"/>
<feature type="transmembrane region" description="Helical" evidence="2">
    <location>
        <begin position="168"/>
        <end position="187"/>
    </location>
</feature>
<organism evidence="4 5">
    <name type="scientific">Flavisolibacter ginsenosidimutans</name>
    <dbReference type="NCBI Taxonomy" id="661481"/>
    <lineage>
        <taxon>Bacteria</taxon>
        <taxon>Pseudomonadati</taxon>
        <taxon>Bacteroidota</taxon>
        <taxon>Chitinophagia</taxon>
        <taxon>Chitinophagales</taxon>
        <taxon>Chitinophagaceae</taxon>
        <taxon>Flavisolibacter</taxon>
    </lineage>
</organism>
<keyword evidence="4" id="KW-0808">Transferase</keyword>
<keyword evidence="5" id="KW-1185">Reference proteome</keyword>
<keyword evidence="4" id="KW-0012">Acyltransferase</keyword>
<dbReference type="Proteomes" id="UP000321204">
    <property type="component" value="Chromosome"/>
</dbReference>
<feature type="transmembrane region" description="Helical" evidence="2">
    <location>
        <begin position="91"/>
        <end position="109"/>
    </location>
</feature>
<proteinExistence type="predicted"/>
<dbReference type="PANTHER" id="PTHR23028:SF53">
    <property type="entry name" value="ACYL_TRANSF_3 DOMAIN-CONTAINING PROTEIN"/>
    <property type="match status" value="1"/>
</dbReference>
<keyword evidence="2" id="KW-1133">Transmembrane helix</keyword>
<dbReference type="RefSeq" id="WP_146791562.1">
    <property type="nucleotide sequence ID" value="NZ_BAABIO010000003.1"/>
</dbReference>
<feature type="compositionally biased region" description="Polar residues" evidence="1">
    <location>
        <begin position="359"/>
        <end position="370"/>
    </location>
</feature>
<feature type="transmembrane region" description="Helical" evidence="2">
    <location>
        <begin position="199"/>
        <end position="218"/>
    </location>
</feature>
<feature type="transmembrane region" description="Helical" evidence="2">
    <location>
        <begin position="12"/>
        <end position="33"/>
    </location>
</feature>
<dbReference type="InterPro" id="IPR002656">
    <property type="entry name" value="Acyl_transf_3_dom"/>
</dbReference>
<accession>A0A5B8UP14</accession>
<dbReference type="Pfam" id="PF01757">
    <property type="entry name" value="Acyl_transf_3"/>
    <property type="match status" value="1"/>
</dbReference>
<dbReference type="KEGG" id="fgg:FSB75_21235"/>
<feature type="transmembrane region" description="Helical" evidence="2">
    <location>
        <begin position="230"/>
        <end position="248"/>
    </location>
</feature>
<reference evidence="4 5" key="1">
    <citation type="journal article" date="2015" name="Int. J. Syst. Evol. Microbiol.">
        <title>Flavisolibacter ginsenosidimutans sp. nov., with ginsenoside-converting activity isolated from soil used for cultivating ginseng.</title>
        <authorList>
            <person name="Zhao Y."/>
            <person name="Liu Q."/>
            <person name="Kang M.S."/>
            <person name="Jin F."/>
            <person name="Yu H."/>
            <person name="Im W.T."/>
        </authorList>
    </citation>
    <scope>NUCLEOTIDE SEQUENCE [LARGE SCALE GENOMIC DNA]</scope>
    <source>
        <strain evidence="4 5">Gsoil 636</strain>
    </source>
</reference>
<dbReference type="AlphaFoldDB" id="A0A5B8UP14"/>
<dbReference type="GO" id="GO:0016020">
    <property type="term" value="C:membrane"/>
    <property type="evidence" value="ECO:0007669"/>
    <property type="project" value="TreeGrafter"/>
</dbReference>
<evidence type="ECO:0000313" key="5">
    <source>
        <dbReference type="Proteomes" id="UP000321204"/>
    </source>
</evidence>
<feature type="transmembrane region" description="Helical" evidence="2">
    <location>
        <begin position="145"/>
        <end position="161"/>
    </location>
</feature>
<dbReference type="GO" id="GO:0016747">
    <property type="term" value="F:acyltransferase activity, transferring groups other than amino-acyl groups"/>
    <property type="evidence" value="ECO:0007669"/>
    <property type="project" value="InterPro"/>
</dbReference>
<feature type="region of interest" description="Disordered" evidence="1">
    <location>
        <begin position="355"/>
        <end position="380"/>
    </location>
</feature>
<evidence type="ECO:0000256" key="2">
    <source>
        <dbReference type="SAM" id="Phobius"/>
    </source>
</evidence>
<protein>
    <submittedName>
        <fullName evidence="4">Acyltransferase</fullName>
    </submittedName>
</protein>
<dbReference type="InterPro" id="IPR050879">
    <property type="entry name" value="Acyltransferase_3"/>
</dbReference>
<feature type="transmembrane region" description="Helical" evidence="2">
    <location>
        <begin position="317"/>
        <end position="338"/>
    </location>
</feature>
<keyword evidence="2" id="KW-0472">Membrane</keyword>
<dbReference type="GO" id="GO:0009103">
    <property type="term" value="P:lipopolysaccharide biosynthetic process"/>
    <property type="evidence" value="ECO:0007669"/>
    <property type="project" value="TreeGrafter"/>
</dbReference>
<sequence length="380" mass="43669">MIVDFNRRNFGLDLMRATAISFVLVVHLLLNFIPRDFWILWYVAYLGVDVFFVLSGFLIGTLLLQAIDKTNGQFGFSAFRRFLLRRWMRTVPLYYVLLAVNFTAGYFFLNSVATFDFSFVVWSQNLLTTPPHFFGESWSLCVEEWFYILYPFGLFLVLKIFQRKGRMVPLLYTVLFIAAGIITRSLLVREKFSELNIVFLRMDAIAYGVLFAVLDRYFLSILFKRRSSAFGLAGLVLFMAGVIFFLKATTKAYLLYYPLSGLGLGCQLIYLKQCFVEPATAAVTRSVRFLSKISYSVYLNNLVVIFLIKKYCSFPVIWQIITAAATIVVVSTFTFRFIEKYFIALRERLVSSARPVNDQEGTPHSENFSVSGLGRSGTKR</sequence>
<dbReference type="PANTHER" id="PTHR23028">
    <property type="entry name" value="ACETYLTRANSFERASE"/>
    <property type="match status" value="1"/>
</dbReference>
<feature type="domain" description="Acyltransferase 3" evidence="3">
    <location>
        <begin position="10"/>
        <end position="333"/>
    </location>
</feature>
<name>A0A5B8UP14_9BACT</name>
<dbReference type="EMBL" id="CP042433">
    <property type="protein sequence ID" value="QEC58323.1"/>
    <property type="molecule type" value="Genomic_DNA"/>
</dbReference>
<feature type="transmembrane region" description="Helical" evidence="2">
    <location>
        <begin position="39"/>
        <end position="64"/>
    </location>
</feature>
<evidence type="ECO:0000313" key="4">
    <source>
        <dbReference type="EMBL" id="QEC58323.1"/>
    </source>
</evidence>
<keyword evidence="2" id="KW-0812">Transmembrane</keyword>
<gene>
    <name evidence="4" type="ORF">FSB75_21235</name>
</gene>